<protein>
    <submittedName>
        <fullName evidence="3">CDP-alcohol phosphatidyltransferase-like enzyme</fullName>
    </submittedName>
</protein>
<keyword evidence="2" id="KW-0812">Transmembrane</keyword>
<feature type="region of interest" description="Disordered" evidence="1">
    <location>
        <begin position="1"/>
        <end position="24"/>
    </location>
</feature>
<organism evidence="3 4">
    <name type="scientific">Actinocorallia herbida</name>
    <dbReference type="NCBI Taxonomy" id="58109"/>
    <lineage>
        <taxon>Bacteria</taxon>
        <taxon>Bacillati</taxon>
        <taxon>Actinomycetota</taxon>
        <taxon>Actinomycetes</taxon>
        <taxon>Streptosporangiales</taxon>
        <taxon>Thermomonosporaceae</taxon>
        <taxon>Actinocorallia</taxon>
    </lineage>
</organism>
<dbReference type="InterPro" id="IPR043130">
    <property type="entry name" value="CDP-OH_PTrfase_TM_dom"/>
</dbReference>
<dbReference type="RefSeq" id="WP_123670946.1">
    <property type="nucleotide sequence ID" value="NZ_RJKE01000001.1"/>
</dbReference>
<reference evidence="3 4" key="1">
    <citation type="submission" date="2018-11" db="EMBL/GenBank/DDBJ databases">
        <title>Sequencing the genomes of 1000 actinobacteria strains.</title>
        <authorList>
            <person name="Klenk H.-P."/>
        </authorList>
    </citation>
    <scope>NUCLEOTIDE SEQUENCE [LARGE SCALE GENOMIC DNA]</scope>
    <source>
        <strain evidence="3 4">DSM 44254</strain>
    </source>
</reference>
<evidence type="ECO:0000313" key="3">
    <source>
        <dbReference type="EMBL" id="ROO90065.1"/>
    </source>
</evidence>
<dbReference type="Pfam" id="PF01066">
    <property type="entry name" value="CDP-OH_P_transf"/>
    <property type="match status" value="1"/>
</dbReference>
<gene>
    <name evidence="3" type="ORF">EDD29_7781</name>
</gene>
<name>A0A3N1D961_9ACTN</name>
<keyword evidence="3" id="KW-0808">Transferase</keyword>
<accession>A0A3N1D961</accession>
<feature type="transmembrane region" description="Helical" evidence="2">
    <location>
        <begin position="282"/>
        <end position="303"/>
    </location>
</feature>
<keyword evidence="2" id="KW-1133">Transmembrane helix</keyword>
<feature type="compositionally biased region" description="Basic and acidic residues" evidence="1">
    <location>
        <begin position="7"/>
        <end position="24"/>
    </location>
</feature>
<dbReference type="EMBL" id="RJKE01000001">
    <property type="protein sequence ID" value="ROO90065.1"/>
    <property type="molecule type" value="Genomic_DNA"/>
</dbReference>
<dbReference type="GO" id="GO:0008654">
    <property type="term" value="P:phospholipid biosynthetic process"/>
    <property type="evidence" value="ECO:0007669"/>
    <property type="project" value="InterPro"/>
</dbReference>
<evidence type="ECO:0000256" key="2">
    <source>
        <dbReference type="SAM" id="Phobius"/>
    </source>
</evidence>
<dbReference type="AlphaFoldDB" id="A0A3N1D961"/>
<dbReference type="InterPro" id="IPR000462">
    <property type="entry name" value="CDP-OH_P_trans"/>
</dbReference>
<dbReference type="GO" id="GO:0016020">
    <property type="term" value="C:membrane"/>
    <property type="evidence" value="ECO:0007669"/>
    <property type="project" value="InterPro"/>
</dbReference>
<keyword evidence="2" id="KW-0472">Membrane</keyword>
<keyword evidence="4" id="KW-1185">Reference proteome</keyword>
<dbReference type="Gene3D" id="1.20.120.1760">
    <property type="match status" value="1"/>
</dbReference>
<feature type="transmembrane region" description="Helical" evidence="2">
    <location>
        <begin position="208"/>
        <end position="227"/>
    </location>
</feature>
<feature type="transmembrane region" description="Helical" evidence="2">
    <location>
        <begin position="57"/>
        <end position="87"/>
    </location>
</feature>
<dbReference type="Proteomes" id="UP000272400">
    <property type="component" value="Unassembled WGS sequence"/>
</dbReference>
<evidence type="ECO:0000313" key="4">
    <source>
        <dbReference type="Proteomes" id="UP000272400"/>
    </source>
</evidence>
<evidence type="ECO:0000256" key="1">
    <source>
        <dbReference type="SAM" id="MobiDB-lite"/>
    </source>
</evidence>
<comment type="caution">
    <text evidence="3">The sequence shown here is derived from an EMBL/GenBank/DDBJ whole genome shotgun (WGS) entry which is preliminary data.</text>
</comment>
<dbReference type="OrthoDB" id="7857679at2"/>
<sequence>MPARSYSLKEIREKGQPPGLKERRNEEHWAGRLYARSVSPYLTWLLLRMGLSPNQMTYLMILCGIGAGVVFGVGTGIASAVVGVVLVQLYLVLDCSDGEAARVTGRTSITGVFLDRLGHYFSEVSILIGLGFRAQAQAGWIFAEGGWWVTLGVAAALGAALIKAETDNVVVARAKAGLPADPEGGDRALRPTSTWLALARQAASLLKFHRIIGAIELSLLILVAAILDKVLGLPDVPDSLGWFGYAPYEEAPNGVDIVSNEAYGSTLSIGFGSPIWSVTRGLTVAVFAVAVVQTLLHFVSIVASRRLK</sequence>
<dbReference type="GO" id="GO:0016780">
    <property type="term" value="F:phosphotransferase activity, for other substituted phosphate groups"/>
    <property type="evidence" value="ECO:0007669"/>
    <property type="project" value="InterPro"/>
</dbReference>
<proteinExistence type="predicted"/>